<evidence type="ECO:0000313" key="2">
    <source>
        <dbReference type="Proteomes" id="UP000238707"/>
    </source>
</evidence>
<sequence length="134" mass="15335">MSNNPIEEVLKNMPGNGSTEWENTFYGCLAECGVWDTEKFWFFHRALTQIGELVQQDTDVDRNLVYALLYIQHGVLTHIGSHFDPRVDWKVESIDDEDLQEYAERFQIAVLSAISGKVMSESSFDLTNPLLCNT</sequence>
<dbReference type="RefSeq" id="WP_105023403.1">
    <property type="nucleotide sequence ID" value="NZ_MSCI01000001.1"/>
</dbReference>
<proteinExistence type="predicted"/>
<protein>
    <submittedName>
        <fullName evidence="1">Uncharacterized protein</fullName>
    </submittedName>
</protein>
<gene>
    <name evidence="1" type="ORF">BTO10_02100</name>
</gene>
<dbReference type="Proteomes" id="UP000238707">
    <property type="component" value="Unassembled WGS sequence"/>
</dbReference>
<comment type="caution">
    <text evidence="1">The sequence shown here is derived from an EMBL/GenBank/DDBJ whole genome shotgun (WGS) entry which is preliminary data.</text>
</comment>
<accession>A0A2S7VP87</accession>
<evidence type="ECO:0000313" key="1">
    <source>
        <dbReference type="EMBL" id="PQJ63632.1"/>
    </source>
</evidence>
<dbReference type="EMBL" id="MSCI01000001">
    <property type="protein sequence ID" value="PQJ63632.1"/>
    <property type="molecule type" value="Genomic_DNA"/>
</dbReference>
<organism evidence="1 2">
    <name type="scientific">Vibrio chagasii</name>
    <dbReference type="NCBI Taxonomy" id="170679"/>
    <lineage>
        <taxon>Bacteria</taxon>
        <taxon>Pseudomonadati</taxon>
        <taxon>Pseudomonadota</taxon>
        <taxon>Gammaproteobacteria</taxon>
        <taxon>Vibrionales</taxon>
        <taxon>Vibrionaceae</taxon>
        <taxon>Vibrio</taxon>
    </lineage>
</organism>
<name>A0A2S7VP87_9VIBR</name>
<reference evidence="1 2" key="1">
    <citation type="submission" date="2016-12" db="EMBL/GenBank/DDBJ databases">
        <title>Diversity of luminous bacteria.</title>
        <authorList>
            <person name="Yoshizawa S."/>
            <person name="Kogure K."/>
        </authorList>
    </citation>
    <scope>NUCLEOTIDE SEQUENCE [LARGE SCALE GENOMIC DNA]</scope>
    <source>
        <strain evidence="1 2">LC2-408</strain>
    </source>
</reference>
<dbReference type="AlphaFoldDB" id="A0A2S7VP87"/>
<keyword evidence="2" id="KW-1185">Reference proteome</keyword>